<dbReference type="Proteomes" id="UP000048926">
    <property type="component" value="Unassembled WGS sequence"/>
</dbReference>
<dbReference type="RefSeq" id="WP_055654972.1">
    <property type="nucleotide sequence ID" value="NZ_CXST01000001.1"/>
</dbReference>
<keyword evidence="3" id="KW-1185">Reference proteome</keyword>
<sequence>MCTKRLICLLAGFLLATAASAGERIVLSGFEAPGLTPVAVGYLQKAYSSLGIELEIVENTPSRALVESTSGKTDGEVIRIGSVGDRYPILVRVDVPLLSVVAYGYTNRADLKDKSLEDLKSLRAGHVRGAVFGEMAASGFAEVWSAEEPEQLFLMLKQKRLDLVFVRELRAKEMIERFGLEDAYSLPSSRKEYAFYHYLHERHRDLVPRVEEALRAVLSDEDKDTGDGPS</sequence>
<protein>
    <submittedName>
        <fullName evidence="2">Uncharacterized protein</fullName>
    </submittedName>
</protein>
<feature type="signal peptide" evidence="1">
    <location>
        <begin position="1"/>
        <end position="21"/>
    </location>
</feature>
<evidence type="ECO:0000313" key="2">
    <source>
        <dbReference type="EMBL" id="CTQ42908.1"/>
    </source>
</evidence>
<dbReference type="OrthoDB" id="8481290at2"/>
<organism evidence="2 3">
    <name type="scientific">Roseibium aggregatum</name>
    <dbReference type="NCBI Taxonomy" id="187304"/>
    <lineage>
        <taxon>Bacteria</taxon>
        <taxon>Pseudomonadati</taxon>
        <taxon>Pseudomonadota</taxon>
        <taxon>Alphaproteobacteria</taxon>
        <taxon>Hyphomicrobiales</taxon>
        <taxon>Stappiaceae</taxon>
        <taxon>Roseibium</taxon>
    </lineage>
</organism>
<dbReference type="SUPFAM" id="SSF53850">
    <property type="entry name" value="Periplasmic binding protein-like II"/>
    <property type="match status" value="1"/>
</dbReference>
<proteinExistence type="predicted"/>
<feature type="chain" id="PRO_5005807445" evidence="1">
    <location>
        <begin position="22"/>
        <end position="230"/>
    </location>
</feature>
<evidence type="ECO:0000313" key="3">
    <source>
        <dbReference type="Proteomes" id="UP000048926"/>
    </source>
</evidence>
<dbReference type="Gene3D" id="3.40.190.10">
    <property type="entry name" value="Periplasmic binding protein-like II"/>
    <property type="match status" value="2"/>
</dbReference>
<dbReference type="EMBL" id="CXST01000001">
    <property type="protein sequence ID" value="CTQ42908.1"/>
    <property type="molecule type" value="Genomic_DNA"/>
</dbReference>
<dbReference type="AlphaFoldDB" id="A0A0M6Y0T6"/>
<dbReference type="STRING" id="187304.B0E33_23480"/>
<evidence type="ECO:0000256" key="1">
    <source>
        <dbReference type="SAM" id="SignalP"/>
    </source>
</evidence>
<name>A0A0M6Y0T6_9HYPH</name>
<keyword evidence="1" id="KW-0732">Signal</keyword>
<accession>A0A0M6Y0T6</accession>
<reference evidence="3" key="1">
    <citation type="submission" date="2015-07" db="EMBL/GenBank/DDBJ databases">
        <authorList>
            <person name="Rodrigo-Torres Lidia"/>
            <person name="Arahal R.David."/>
        </authorList>
    </citation>
    <scope>NUCLEOTIDE SEQUENCE [LARGE SCALE GENOMIC DNA]</scope>
    <source>
        <strain evidence="3">CECT 4801</strain>
    </source>
</reference>
<gene>
    <name evidence="2" type="ORF">LAL4801_01345</name>
</gene>